<keyword evidence="2" id="KW-1185">Reference proteome</keyword>
<proteinExistence type="predicted"/>
<feature type="non-terminal residue" evidence="1">
    <location>
        <position position="1"/>
    </location>
</feature>
<reference evidence="1 2" key="1">
    <citation type="submission" date="2022-01" db="EMBL/GenBank/DDBJ databases">
        <title>Draft Genome Sequences of Seven Type Strains of the Genus Streptomyces.</title>
        <authorList>
            <person name="Aziz S."/>
            <person name="Coretto E."/>
            <person name="Chronakova A."/>
            <person name="Sproer C."/>
            <person name="Huber K."/>
            <person name="Nouioui I."/>
            <person name="Gross H."/>
        </authorList>
    </citation>
    <scope>NUCLEOTIDE SEQUENCE [LARGE SCALE GENOMIC DNA]</scope>
    <source>
        <strain evidence="1 2">DSM 41685</strain>
    </source>
</reference>
<evidence type="ECO:0000313" key="2">
    <source>
        <dbReference type="Proteomes" id="UP001299012"/>
    </source>
</evidence>
<sequence length="97" mass="10090">GREEPRVGELRTRVAGLGEDASEAVFPPDLTDVDLRTLRAMDDPAVLAAVAGVLADPDGLCRVWYTTGGDDEIVPGRIGRAFSAGPGRAARGEDSVA</sequence>
<protein>
    <submittedName>
        <fullName evidence="1">Uncharacterized protein</fullName>
    </submittedName>
</protein>
<evidence type="ECO:0000313" key="1">
    <source>
        <dbReference type="EMBL" id="MCG0070018.1"/>
    </source>
</evidence>
<name>A0ABS9JWS8_9ACTN</name>
<organism evidence="1 2">
    <name type="scientific">Streptomyces tricolor</name>
    <dbReference type="NCBI Taxonomy" id="68277"/>
    <lineage>
        <taxon>Bacteria</taxon>
        <taxon>Bacillati</taxon>
        <taxon>Actinomycetota</taxon>
        <taxon>Actinomycetes</taxon>
        <taxon>Kitasatosporales</taxon>
        <taxon>Streptomycetaceae</taxon>
        <taxon>Streptomyces</taxon>
        <taxon>Streptomyces violaceoruber group</taxon>
    </lineage>
</organism>
<dbReference type="EMBL" id="JAKKZF010000574">
    <property type="protein sequence ID" value="MCG0070018.1"/>
    <property type="molecule type" value="Genomic_DNA"/>
</dbReference>
<comment type="caution">
    <text evidence="1">The sequence shown here is derived from an EMBL/GenBank/DDBJ whole genome shotgun (WGS) entry which is preliminary data.</text>
</comment>
<accession>A0ABS9JWS8</accession>
<dbReference type="RefSeq" id="WP_237483090.1">
    <property type="nucleotide sequence ID" value="NZ_JAKKZF010000574.1"/>
</dbReference>
<gene>
    <name evidence="1" type="ORF">L0F81_43430</name>
</gene>
<dbReference type="Proteomes" id="UP001299012">
    <property type="component" value="Unassembled WGS sequence"/>
</dbReference>